<evidence type="ECO:0000313" key="7">
    <source>
        <dbReference type="EMBL" id="GMI39945.1"/>
    </source>
</evidence>
<proteinExistence type="predicted"/>
<evidence type="ECO:0000256" key="3">
    <source>
        <dbReference type="ARBA" id="ARBA00022989"/>
    </source>
</evidence>
<gene>
    <name evidence="7" type="ORF">TeGR_g6303</name>
</gene>
<keyword evidence="8" id="KW-1185">Reference proteome</keyword>
<dbReference type="InterPro" id="IPR050307">
    <property type="entry name" value="Sterol_Desaturase_Related"/>
</dbReference>
<feature type="transmembrane region" description="Helical" evidence="5">
    <location>
        <begin position="174"/>
        <end position="193"/>
    </location>
</feature>
<dbReference type="Proteomes" id="UP001165060">
    <property type="component" value="Unassembled WGS sequence"/>
</dbReference>
<evidence type="ECO:0000259" key="6">
    <source>
        <dbReference type="Pfam" id="PF04116"/>
    </source>
</evidence>
<keyword evidence="4 5" id="KW-0472">Membrane</keyword>
<evidence type="ECO:0000256" key="1">
    <source>
        <dbReference type="ARBA" id="ARBA00004370"/>
    </source>
</evidence>
<dbReference type="PANTHER" id="PTHR11863">
    <property type="entry name" value="STEROL DESATURASE"/>
    <property type="match status" value="1"/>
</dbReference>
<keyword evidence="2 5" id="KW-0812">Transmembrane</keyword>
<evidence type="ECO:0000256" key="5">
    <source>
        <dbReference type="SAM" id="Phobius"/>
    </source>
</evidence>
<evidence type="ECO:0000256" key="2">
    <source>
        <dbReference type="ARBA" id="ARBA00022692"/>
    </source>
</evidence>
<dbReference type="InterPro" id="IPR006694">
    <property type="entry name" value="Fatty_acid_hydroxylase"/>
</dbReference>
<comment type="subcellular location">
    <subcellularLocation>
        <location evidence="1">Membrane</location>
    </subcellularLocation>
</comment>
<dbReference type="Pfam" id="PF04116">
    <property type="entry name" value="FA_hydroxylase"/>
    <property type="match status" value="1"/>
</dbReference>
<sequence length="358" mass="41006">MVRKYERGPIKNLLKSSTGFTAGLILGGLALDQLQHFNPAVGAVGSFVRSGVVGAWTGVYDYTKNNWAGGDDEQTAYLLMVFGSNIMHFVTFWTQCLIHTVFDFWPTNPLWSWTQAWRIQNPDEPTNRMKLFKTAMVCLFNQLCINFPLAYVGWKYTDVSSKMSTHPDDIPTFNAFLKMMAVIAIVEEIGFYYGHRLFHQPFFYKRFHKMHHEWTASVSFVAIYADPLEHIVSNLGPVMMGPYICGAHGVVYWFWLWLAVAVTIQVHSGYHFPFLPSSEFHDFHHLKFNVNYGVLGFLDWFHCTDGMFYEDKYKHLGERDRVFFSLSSKSEMTKQLSVAKVGGAMKAPIANKGSCKTM</sequence>
<protein>
    <recommendedName>
        <fullName evidence="6">Fatty acid hydroxylase domain-containing protein</fullName>
    </recommendedName>
</protein>
<dbReference type="EMBL" id="BRYB01000899">
    <property type="protein sequence ID" value="GMI39945.1"/>
    <property type="molecule type" value="Genomic_DNA"/>
</dbReference>
<organism evidence="7 8">
    <name type="scientific">Tetraparma gracilis</name>
    <dbReference type="NCBI Taxonomy" id="2962635"/>
    <lineage>
        <taxon>Eukaryota</taxon>
        <taxon>Sar</taxon>
        <taxon>Stramenopiles</taxon>
        <taxon>Ochrophyta</taxon>
        <taxon>Bolidophyceae</taxon>
        <taxon>Parmales</taxon>
        <taxon>Triparmaceae</taxon>
        <taxon>Tetraparma</taxon>
    </lineage>
</organism>
<name>A0ABQ6N5A3_9STRA</name>
<keyword evidence="3 5" id="KW-1133">Transmembrane helix</keyword>
<feature type="transmembrane region" description="Helical" evidence="5">
    <location>
        <begin position="135"/>
        <end position="154"/>
    </location>
</feature>
<reference evidence="7 8" key="1">
    <citation type="journal article" date="2023" name="Commun. Biol.">
        <title>Genome analysis of Parmales, the sister group of diatoms, reveals the evolutionary specialization of diatoms from phago-mixotrophs to photoautotrophs.</title>
        <authorList>
            <person name="Ban H."/>
            <person name="Sato S."/>
            <person name="Yoshikawa S."/>
            <person name="Yamada K."/>
            <person name="Nakamura Y."/>
            <person name="Ichinomiya M."/>
            <person name="Sato N."/>
            <person name="Blanc-Mathieu R."/>
            <person name="Endo H."/>
            <person name="Kuwata A."/>
            <person name="Ogata H."/>
        </authorList>
    </citation>
    <scope>NUCLEOTIDE SEQUENCE [LARGE SCALE GENOMIC DNA]</scope>
</reference>
<accession>A0ABQ6N5A3</accession>
<evidence type="ECO:0000313" key="8">
    <source>
        <dbReference type="Proteomes" id="UP001165060"/>
    </source>
</evidence>
<feature type="domain" description="Fatty acid hydroxylase" evidence="6">
    <location>
        <begin position="181"/>
        <end position="304"/>
    </location>
</feature>
<evidence type="ECO:0000256" key="4">
    <source>
        <dbReference type="ARBA" id="ARBA00023136"/>
    </source>
</evidence>
<comment type="caution">
    <text evidence="7">The sequence shown here is derived from an EMBL/GenBank/DDBJ whole genome shotgun (WGS) entry which is preliminary data.</text>
</comment>